<dbReference type="CDD" id="cd01745">
    <property type="entry name" value="GATase1_2"/>
    <property type="match status" value="1"/>
</dbReference>
<dbReference type="GO" id="GO:0016740">
    <property type="term" value="F:transferase activity"/>
    <property type="evidence" value="ECO:0007669"/>
    <property type="project" value="UniProtKB-KW"/>
</dbReference>
<dbReference type="Gene3D" id="3.40.50.880">
    <property type="match status" value="1"/>
</dbReference>
<evidence type="ECO:0000313" key="2">
    <source>
        <dbReference type="Proteomes" id="UP000238916"/>
    </source>
</evidence>
<accession>A0A2U3LP84</accession>
<sequence>MSEKPVIGITAAHCSEELQTFPRHYYVESIKKAGGIPFILPPVRTQEECDDVLSVLDGLLLTGGGDISPVYLREEPLRGIGKCSPERDWGEILLTKQSLQQNIPILGICRGVQVLAVAAGGGIYQDIPSQHPTAMEHSQTAPRQYAWHDVDIAEKSALFRLLGEKKVGVNSLHHQAVSKIPLGFIQNAHAADGVIEGIEKTNTAFCLGVQWHPESMESDIHSNALFRGFVEACRE</sequence>
<evidence type="ECO:0000313" key="1">
    <source>
        <dbReference type="EMBL" id="SPF53733.1"/>
    </source>
</evidence>
<keyword evidence="1" id="KW-0808">Transferase</keyword>
<dbReference type="PROSITE" id="PS51273">
    <property type="entry name" value="GATASE_TYPE_1"/>
    <property type="match status" value="1"/>
</dbReference>
<reference evidence="2" key="1">
    <citation type="submission" date="2018-02" db="EMBL/GenBank/DDBJ databases">
        <authorList>
            <person name="Hausmann B."/>
        </authorList>
    </citation>
    <scope>NUCLEOTIDE SEQUENCE [LARGE SCALE GENOMIC DNA]</scope>
    <source>
        <strain evidence="2">Peat soil MAG SbF1</strain>
    </source>
</reference>
<protein>
    <submittedName>
        <fullName evidence="1">Glutamine amidotransferase class-I family protein</fullName>
    </submittedName>
</protein>
<proteinExistence type="predicted"/>
<dbReference type="InterPro" id="IPR011697">
    <property type="entry name" value="Peptidase_C26"/>
</dbReference>
<name>A0A2U3LP84_9FIRM</name>
<dbReference type="Pfam" id="PF07722">
    <property type="entry name" value="Peptidase_C26"/>
    <property type="match status" value="1"/>
</dbReference>
<dbReference type="AlphaFoldDB" id="A0A2U3LP84"/>
<dbReference type="OrthoDB" id="9813383at2"/>
<dbReference type="InterPro" id="IPR044668">
    <property type="entry name" value="PuuD-like"/>
</dbReference>
<dbReference type="GO" id="GO:0005829">
    <property type="term" value="C:cytosol"/>
    <property type="evidence" value="ECO:0007669"/>
    <property type="project" value="TreeGrafter"/>
</dbReference>
<gene>
    <name evidence="1" type="ORF">SBF1_700005</name>
</gene>
<dbReference type="GO" id="GO:0033969">
    <property type="term" value="F:gamma-glutamyl-gamma-aminobutyrate hydrolase activity"/>
    <property type="evidence" value="ECO:0007669"/>
    <property type="project" value="TreeGrafter"/>
</dbReference>
<dbReference type="InterPro" id="IPR029062">
    <property type="entry name" value="Class_I_gatase-like"/>
</dbReference>
<dbReference type="SUPFAM" id="SSF52317">
    <property type="entry name" value="Class I glutamine amidotransferase-like"/>
    <property type="match status" value="1"/>
</dbReference>
<dbReference type="Proteomes" id="UP000238916">
    <property type="component" value="Unassembled WGS sequence"/>
</dbReference>
<organism evidence="1 2">
    <name type="scientific">Candidatus Desulfosporosinus infrequens</name>
    <dbReference type="NCBI Taxonomy" id="2043169"/>
    <lineage>
        <taxon>Bacteria</taxon>
        <taxon>Bacillati</taxon>
        <taxon>Bacillota</taxon>
        <taxon>Clostridia</taxon>
        <taxon>Eubacteriales</taxon>
        <taxon>Desulfitobacteriaceae</taxon>
        <taxon>Desulfosporosinus</taxon>
    </lineage>
</organism>
<dbReference type="PANTHER" id="PTHR43235:SF1">
    <property type="entry name" value="GLUTAMINE AMIDOTRANSFERASE PB2B2.05-RELATED"/>
    <property type="match status" value="1"/>
</dbReference>
<dbReference type="PANTHER" id="PTHR43235">
    <property type="entry name" value="GLUTAMINE AMIDOTRANSFERASE PB2B2.05-RELATED"/>
    <property type="match status" value="1"/>
</dbReference>
<dbReference type="GO" id="GO:0006598">
    <property type="term" value="P:polyamine catabolic process"/>
    <property type="evidence" value="ECO:0007669"/>
    <property type="project" value="TreeGrafter"/>
</dbReference>
<keyword evidence="1" id="KW-0315">Glutamine amidotransferase</keyword>
<dbReference type="EMBL" id="OMOF01000668">
    <property type="protein sequence ID" value="SPF53733.1"/>
    <property type="molecule type" value="Genomic_DNA"/>
</dbReference>